<keyword evidence="3" id="KW-1185">Reference proteome</keyword>
<organism evidence="2 3">
    <name type="scientific">Senna tora</name>
    <dbReference type="NCBI Taxonomy" id="362788"/>
    <lineage>
        <taxon>Eukaryota</taxon>
        <taxon>Viridiplantae</taxon>
        <taxon>Streptophyta</taxon>
        <taxon>Embryophyta</taxon>
        <taxon>Tracheophyta</taxon>
        <taxon>Spermatophyta</taxon>
        <taxon>Magnoliopsida</taxon>
        <taxon>eudicotyledons</taxon>
        <taxon>Gunneridae</taxon>
        <taxon>Pentapetalae</taxon>
        <taxon>rosids</taxon>
        <taxon>fabids</taxon>
        <taxon>Fabales</taxon>
        <taxon>Fabaceae</taxon>
        <taxon>Caesalpinioideae</taxon>
        <taxon>Cassia clade</taxon>
        <taxon>Senna</taxon>
    </lineage>
</organism>
<name>A0A834T6K0_9FABA</name>
<dbReference type="EMBL" id="JAAIUW010000009">
    <property type="protein sequence ID" value="KAF7816222.1"/>
    <property type="molecule type" value="Genomic_DNA"/>
</dbReference>
<accession>A0A834T6K0</accession>
<reference evidence="2" key="1">
    <citation type="submission" date="2020-09" db="EMBL/GenBank/DDBJ databases">
        <title>Genome-Enabled Discovery of Anthraquinone Biosynthesis in Senna tora.</title>
        <authorList>
            <person name="Kang S.-H."/>
            <person name="Pandey R.P."/>
            <person name="Lee C.-M."/>
            <person name="Sim J.-S."/>
            <person name="Jeong J.-T."/>
            <person name="Choi B.-S."/>
            <person name="Jung M."/>
            <person name="Ginzburg D."/>
            <person name="Zhao K."/>
            <person name="Won S.Y."/>
            <person name="Oh T.-J."/>
            <person name="Yu Y."/>
            <person name="Kim N.-H."/>
            <person name="Lee O.R."/>
            <person name="Lee T.-H."/>
            <person name="Bashyal P."/>
            <person name="Kim T.-S."/>
            <person name="Lee W.-H."/>
            <person name="Kawkins C."/>
            <person name="Kim C.-K."/>
            <person name="Kim J.S."/>
            <person name="Ahn B.O."/>
            <person name="Rhee S.Y."/>
            <person name="Sohng J.K."/>
        </authorList>
    </citation>
    <scope>NUCLEOTIDE SEQUENCE</scope>
    <source>
        <tissue evidence="2">Leaf</tissue>
    </source>
</reference>
<dbReference type="Proteomes" id="UP000634136">
    <property type="component" value="Unassembled WGS sequence"/>
</dbReference>
<protein>
    <submittedName>
        <fullName evidence="2">Uncharacterized protein</fullName>
    </submittedName>
</protein>
<sequence>MESGVGGGHNAADVAELEERG</sequence>
<evidence type="ECO:0000313" key="2">
    <source>
        <dbReference type="EMBL" id="KAF7816222.1"/>
    </source>
</evidence>
<comment type="caution">
    <text evidence="2">The sequence shown here is derived from an EMBL/GenBank/DDBJ whole genome shotgun (WGS) entry which is preliminary data.</text>
</comment>
<gene>
    <name evidence="2" type="ORF">G2W53_030191</name>
</gene>
<evidence type="ECO:0000256" key="1">
    <source>
        <dbReference type="SAM" id="MobiDB-lite"/>
    </source>
</evidence>
<feature type="region of interest" description="Disordered" evidence="1">
    <location>
        <begin position="1"/>
        <end position="21"/>
    </location>
</feature>
<dbReference type="AlphaFoldDB" id="A0A834T6K0"/>
<evidence type="ECO:0000313" key="3">
    <source>
        <dbReference type="Proteomes" id="UP000634136"/>
    </source>
</evidence>
<proteinExistence type="predicted"/>